<dbReference type="Gramene" id="ONK81732">
    <property type="protein sequence ID" value="ONK81732"/>
    <property type="gene ID" value="A4U43_C01F32320"/>
</dbReference>
<feature type="region of interest" description="Disordered" evidence="1">
    <location>
        <begin position="1"/>
        <end position="31"/>
    </location>
</feature>
<accession>A0A5P1FUH0</accession>
<gene>
    <name evidence="2" type="ORF">A4U43_C01F32320</name>
</gene>
<reference evidence="3" key="1">
    <citation type="journal article" date="2017" name="Nat. Commun.">
        <title>The asparagus genome sheds light on the origin and evolution of a young Y chromosome.</title>
        <authorList>
            <person name="Harkess A."/>
            <person name="Zhou J."/>
            <person name="Xu C."/>
            <person name="Bowers J.E."/>
            <person name="Van der Hulst R."/>
            <person name="Ayyampalayam S."/>
            <person name="Mercati F."/>
            <person name="Riccardi P."/>
            <person name="McKain M.R."/>
            <person name="Kakrana A."/>
            <person name="Tang H."/>
            <person name="Ray J."/>
            <person name="Groenendijk J."/>
            <person name="Arikit S."/>
            <person name="Mathioni S.M."/>
            <person name="Nakano M."/>
            <person name="Shan H."/>
            <person name="Telgmann-Rauber A."/>
            <person name="Kanno A."/>
            <person name="Yue Z."/>
            <person name="Chen H."/>
            <person name="Li W."/>
            <person name="Chen Y."/>
            <person name="Xu X."/>
            <person name="Zhang Y."/>
            <person name="Luo S."/>
            <person name="Chen H."/>
            <person name="Gao J."/>
            <person name="Mao Z."/>
            <person name="Pires J.C."/>
            <person name="Luo M."/>
            <person name="Kudrna D."/>
            <person name="Wing R.A."/>
            <person name="Meyers B.C."/>
            <person name="Yi K."/>
            <person name="Kong H."/>
            <person name="Lavrijsen P."/>
            <person name="Sunseri F."/>
            <person name="Falavigna A."/>
            <person name="Ye Y."/>
            <person name="Leebens-Mack J.H."/>
            <person name="Chen G."/>
        </authorList>
    </citation>
    <scope>NUCLEOTIDE SEQUENCE [LARGE SCALE GENOMIC DNA]</scope>
    <source>
        <strain evidence="3">cv. DH0086</strain>
    </source>
</reference>
<dbReference type="EMBL" id="CM007381">
    <property type="protein sequence ID" value="ONK81732.1"/>
    <property type="molecule type" value="Genomic_DNA"/>
</dbReference>
<keyword evidence="3" id="KW-1185">Reference proteome</keyword>
<proteinExistence type="predicted"/>
<dbReference type="PANTHER" id="PTHR35110">
    <property type="entry name" value="EXPRESSED PROTEIN"/>
    <property type="match status" value="1"/>
</dbReference>
<evidence type="ECO:0000313" key="3">
    <source>
        <dbReference type="Proteomes" id="UP000243459"/>
    </source>
</evidence>
<protein>
    <submittedName>
        <fullName evidence="2">Uncharacterized protein</fullName>
    </submittedName>
</protein>
<evidence type="ECO:0000256" key="1">
    <source>
        <dbReference type="SAM" id="MobiDB-lite"/>
    </source>
</evidence>
<dbReference type="AlphaFoldDB" id="A0A5P1FUH0"/>
<sequence length="128" mass="14406">MFATAARMMSAARKGKPKMKPIEPRTPPEQTQTITRAIFDVIKEHGPLTIADAWAHLKVFPSPPFFFFPFVVDGPVLAHLRDLDEAQSLNNGSPDHLLGIWVERFDKQKTYEDIVEMDEGKAKTSANL</sequence>
<dbReference type="PANTHER" id="PTHR35110:SF3">
    <property type="entry name" value="OS08G0360000 PROTEIN"/>
    <property type="match status" value="1"/>
</dbReference>
<name>A0A5P1FUH0_ASPOF</name>
<evidence type="ECO:0000313" key="2">
    <source>
        <dbReference type="EMBL" id="ONK81732.1"/>
    </source>
</evidence>
<dbReference type="Proteomes" id="UP000243459">
    <property type="component" value="Chromosome 1"/>
</dbReference>
<organism evidence="2 3">
    <name type="scientific">Asparagus officinalis</name>
    <name type="common">Garden asparagus</name>
    <dbReference type="NCBI Taxonomy" id="4686"/>
    <lineage>
        <taxon>Eukaryota</taxon>
        <taxon>Viridiplantae</taxon>
        <taxon>Streptophyta</taxon>
        <taxon>Embryophyta</taxon>
        <taxon>Tracheophyta</taxon>
        <taxon>Spermatophyta</taxon>
        <taxon>Magnoliopsida</taxon>
        <taxon>Liliopsida</taxon>
        <taxon>Asparagales</taxon>
        <taxon>Asparagaceae</taxon>
        <taxon>Asparagoideae</taxon>
        <taxon>Asparagus</taxon>
    </lineage>
</organism>